<comment type="caution">
    <text evidence="1">The sequence shown here is derived from an EMBL/GenBank/DDBJ whole genome shotgun (WGS) entry which is preliminary data.</text>
</comment>
<gene>
    <name evidence="1" type="ORF">Scep_026194</name>
</gene>
<dbReference type="AlphaFoldDB" id="A0AAP0HT42"/>
<dbReference type="Proteomes" id="UP001419268">
    <property type="component" value="Unassembled WGS sequence"/>
</dbReference>
<reference evidence="1 2" key="1">
    <citation type="submission" date="2024-01" db="EMBL/GenBank/DDBJ databases">
        <title>Genome assemblies of Stephania.</title>
        <authorList>
            <person name="Yang L."/>
        </authorList>
    </citation>
    <scope>NUCLEOTIDE SEQUENCE [LARGE SCALE GENOMIC DNA]</scope>
    <source>
        <strain evidence="1">JXDWG</strain>
        <tissue evidence="1">Leaf</tissue>
    </source>
</reference>
<dbReference type="EMBL" id="JBBNAG010000011">
    <property type="protein sequence ID" value="KAK9094725.1"/>
    <property type="molecule type" value="Genomic_DNA"/>
</dbReference>
<evidence type="ECO:0000313" key="1">
    <source>
        <dbReference type="EMBL" id="KAK9094725.1"/>
    </source>
</evidence>
<keyword evidence="2" id="KW-1185">Reference proteome</keyword>
<evidence type="ECO:0000313" key="2">
    <source>
        <dbReference type="Proteomes" id="UP001419268"/>
    </source>
</evidence>
<protein>
    <submittedName>
        <fullName evidence="1">Uncharacterized protein</fullName>
    </submittedName>
</protein>
<organism evidence="1 2">
    <name type="scientific">Stephania cephalantha</name>
    <dbReference type="NCBI Taxonomy" id="152367"/>
    <lineage>
        <taxon>Eukaryota</taxon>
        <taxon>Viridiplantae</taxon>
        <taxon>Streptophyta</taxon>
        <taxon>Embryophyta</taxon>
        <taxon>Tracheophyta</taxon>
        <taxon>Spermatophyta</taxon>
        <taxon>Magnoliopsida</taxon>
        <taxon>Ranunculales</taxon>
        <taxon>Menispermaceae</taxon>
        <taxon>Menispermoideae</taxon>
        <taxon>Cissampelideae</taxon>
        <taxon>Stephania</taxon>
    </lineage>
</organism>
<proteinExistence type="predicted"/>
<sequence length="55" mass="6183">MSHRKGLETLGRSISFCLRVPFGLPRPRLHLGSGMIFVPKVGQYFSYGMALKSEE</sequence>
<accession>A0AAP0HT42</accession>
<name>A0AAP0HT42_9MAGN</name>